<evidence type="ECO:0000313" key="3">
    <source>
        <dbReference type="Proteomes" id="UP000487268"/>
    </source>
</evidence>
<dbReference type="EMBL" id="WEGH01000003">
    <property type="protein sequence ID" value="MQY07356.1"/>
    <property type="molecule type" value="Genomic_DNA"/>
</dbReference>
<feature type="compositionally biased region" description="Basic residues" evidence="1">
    <location>
        <begin position="133"/>
        <end position="150"/>
    </location>
</feature>
<organism evidence="2 3">
    <name type="scientific">Actinomadura macrotermitis</name>
    <dbReference type="NCBI Taxonomy" id="2585200"/>
    <lineage>
        <taxon>Bacteria</taxon>
        <taxon>Bacillati</taxon>
        <taxon>Actinomycetota</taxon>
        <taxon>Actinomycetes</taxon>
        <taxon>Streptosporangiales</taxon>
        <taxon>Thermomonosporaceae</taxon>
        <taxon>Actinomadura</taxon>
    </lineage>
</organism>
<protein>
    <submittedName>
        <fullName evidence="2">Uncharacterized protein</fullName>
    </submittedName>
</protein>
<keyword evidence="3" id="KW-1185">Reference proteome</keyword>
<gene>
    <name evidence="2" type="ORF">ACRB68_54560</name>
</gene>
<proteinExistence type="predicted"/>
<evidence type="ECO:0000313" key="2">
    <source>
        <dbReference type="EMBL" id="MQY07356.1"/>
    </source>
</evidence>
<dbReference type="Proteomes" id="UP000487268">
    <property type="component" value="Unassembled WGS sequence"/>
</dbReference>
<dbReference type="RefSeq" id="WP_153537093.1">
    <property type="nucleotide sequence ID" value="NZ_WEGH01000003.1"/>
</dbReference>
<comment type="caution">
    <text evidence="2">The sequence shown here is derived from an EMBL/GenBank/DDBJ whole genome shotgun (WGS) entry which is preliminary data.</text>
</comment>
<feature type="region of interest" description="Disordered" evidence="1">
    <location>
        <begin position="126"/>
        <end position="156"/>
    </location>
</feature>
<accession>A0A7K0C1X2</accession>
<dbReference type="AlphaFoldDB" id="A0A7K0C1X2"/>
<sequence length="329" mass="38364">MSSPVQFVIREGGTVIFRRMSGGGEADAERWVLIPPLPTIEEFDDWGQDRFHPGPDAAFLIDHDERRLLVEFSHSYAYDDWDSYRRVYLRVLQHMWPDWRTGWAYAGTEEMLHHLGLEPAEVCPPYVPPPPTRRVHRRPPRHLRRRRPKNKHPEPEVEKTYVARNELDTGLLTVDDGTEVRAYALRRRLPERLASGEEILARLPEEALCGSRKAMPVDGMHLDLPARTGGYWTTLSSLPVHHDDRFPRWPGWSWEFWEDDHHRQLDLARGAVTLPEPDLDTTLLDFAERHRQWRLEPDYVRDLLLEQITGCTEDEKYDALAALIAAMYG</sequence>
<dbReference type="OrthoDB" id="2528990at2"/>
<reference evidence="2 3" key="1">
    <citation type="submission" date="2019-10" db="EMBL/GenBank/DDBJ databases">
        <title>Actinomadura rubteroloni sp. nov. and Actinomadura macrotermitis sp. nov., isolated from the gut of fungus growing-termite Macrotermes natalensis.</title>
        <authorList>
            <person name="Benndorf R."/>
            <person name="Martin K."/>
            <person name="Kuefner M."/>
            <person name="De Beer W."/>
            <person name="Kaster A.-K."/>
            <person name="Vollmers J."/>
            <person name="Poulsen M."/>
            <person name="Beemelmanns C."/>
        </authorList>
    </citation>
    <scope>NUCLEOTIDE SEQUENCE [LARGE SCALE GENOMIC DNA]</scope>
    <source>
        <strain evidence="2 3">RB68</strain>
    </source>
</reference>
<evidence type="ECO:0000256" key="1">
    <source>
        <dbReference type="SAM" id="MobiDB-lite"/>
    </source>
</evidence>
<name>A0A7K0C1X2_9ACTN</name>